<name>R9CA19_9CLOT</name>
<comment type="caution">
    <text evidence="2">The sequence shown here is derived from an EMBL/GenBank/DDBJ whole genome shotgun (WGS) entry which is preliminary data.</text>
</comment>
<dbReference type="EMBL" id="ASRV01000103">
    <property type="protein sequence ID" value="EOR26128.1"/>
    <property type="molecule type" value="Genomic_DNA"/>
</dbReference>
<dbReference type="RefSeq" id="WP_016207187.1">
    <property type="nucleotide sequence ID" value="NZ_ASRV01000103.1"/>
</dbReference>
<proteinExistence type="predicted"/>
<dbReference type="Proteomes" id="UP000013988">
    <property type="component" value="Unassembled WGS sequence"/>
</dbReference>
<dbReference type="PATRIC" id="fig|1202534.3.peg.1813"/>
<keyword evidence="1" id="KW-0472">Membrane</keyword>
<evidence type="ECO:0000313" key="3">
    <source>
        <dbReference type="Proteomes" id="UP000013988"/>
    </source>
</evidence>
<feature type="transmembrane region" description="Helical" evidence="1">
    <location>
        <begin position="46"/>
        <end position="68"/>
    </location>
</feature>
<evidence type="ECO:0000256" key="1">
    <source>
        <dbReference type="SAM" id="Phobius"/>
    </source>
</evidence>
<reference evidence="2 3" key="1">
    <citation type="submission" date="2013-03" db="EMBL/GenBank/DDBJ databases">
        <title>Whole genome shotgun sequencing of Clostridium sartagoforme AAU1.</title>
        <authorList>
            <person name="Joshi C.G."/>
            <person name="Duggirala S.M."/>
            <person name="Nathani N.M."/>
            <person name="Bhatt V.D."/>
            <person name="Patel A.K."/>
            <person name="Pandya P.R."/>
            <person name="KaPatel J.A."/>
        </authorList>
    </citation>
    <scope>NUCLEOTIDE SEQUENCE [LARGE SCALE GENOMIC DNA]</scope>
    <source>
        <strain evidence="2 3">AAU1</strain>
    </source>
</reference>
<dbReference type="AlphaFoldDB" id="R9CA19"/>
<keyword evidence="1" id="KW-1133">Transmembrane helix</keyword>
<gene>
    <name evidence="2" type="ORF">A500_09078</name>
</gene>
<organism evidence="2 3">
    <name type="scientific">Clostridium sartagoforme AAU1</name>
    <dbReference type="NCBI Taxonomy" id="1202534"/>
    <lineage>
        <taxon>Bacteria</taxon>
        <taxon>Bacillati</taxon>
        <taxon>Bacillota</taxon>
        <taxon>Clostridia</taxon>
        <taxon>Eubacteriales</taxon>
        <taxon>Clostridiaceae</taxon>
        <taxon>Clostridium</taxon>
    </lineage>
</organism>
<keyword evidence="3" id="KW-1185">Reference proteome</keyword>
<feature type="transmembrane region" description="Helical" evidence="1">
    <location>
        <begin position="20"/>
        <end position="40"/>
    </location>
</feature>
<sequence>MAIIDTMINSKIFTRGKYNALKLVLLSILIYVLSIVLLMLLTNFTYSILLVIVLTWLIFIFLLGDIIIKKW</sequence>
<keyword evidence="1" id="KW-0812">Transmembrane</keyword>
<accession>R9CA19</accession>
<evidence type="ECO:0000313" key="2">
    <source>
        <dbReference type="EMBL" id="EOR26128.1"/>
    </source>
</evidence>
<protein>
    <submittedName>
        <fullName evidence="2">Uncharacterized protein</fullName>
    </submittedName>
</protein>